<dbReference type="AlphaFoldDB" id="X0V549"/>
<protein>
    <submittedName>
        <fullName evidence="1">Uncharacterized protein</fullName>
    </submittedName>
</protein>
<comment type="caution">
    <text evidence="1">The sequence shown here is derived from an EMBL/GenBank/DDBJ whole genome shotgun (WGS) entry which is preliminary data.</text>
</comment>
<name>X0V549_9ZZZZ</name>
<proteinExistence type="predicted"/>
<dbReference type="SUPFAM" id="SSF56317">
    <property type="entry name" value="Carbon-nitrogen hydrolase"/>
    <property type="match status" value="1"/>
</dbReference>
<gene>
    <name evidence="1" type="ORF">S01H1_38616</name>
</gene>
<dbReference type="EMBL" id="BARS01024319">
    <property type="protein sequence ID" value="GAG06472.1"/>
    <property type="molecule type" value="Genomic_DNA"/>
</dbReference>
<sequence length="180" mass="19480">LIASPDGSCATARKHVLTETEERAGVIPGPKEQTIIEVNGLRCAVIICADAGIEGLHENLKTRGVDYRLCPAGGGGKMSEMLHEADLLTPEGRSSYEKNRPRVFKAEAILGEKECPHTGFASANALGPVGKQTYHQGHCMIVDNQRVVRAQIPGTNVIEHMRDQMIHAELEFVERSAAAD</sequence>
<evidence type="ECO:0000313" key="1">
    <source>
        <dbReference type="EMBL" id="GAG06472.1"/>
    </source>
</evidence>
<feature type="non-terminal residue" evidence="1">
    <location>
        <position position="1"/>
    </location>
</feature>
<reference evidence="1" key="1">
    <citation type="journal article" date="2014" name="Front. Microbiol.">
        <title>High frequency of phylogenetically diverse reductive dehalogenase-homologous genes in deep subseafloor sedimentary metagenomes.</title>
        <authorList>
            <person name="Kawai M."/>
            <person name="Futagami T."/>
            <person name="Toyoda A."/>
            <person name="Takaki Y."/>
            <person name="Nishi S."/>
            <person name="Hori S."/>
            <person name="Arai W."/>
            <person name="Tsubouchi T."/>
            <person name="Morono Y."/>
            <person name="Uchiyama I."/>
            <person name="Ito T."/>
            <person name="Fujiyama A."/>
            <person name="Inagaki F."/>
            <person name="Takami H."/>
        </authorList>
    </citation>
    <scope>NUCLEOTIDE SEQUENCE</scope>
    <source>
        <strain evidence="1">Expedition CK06-06</strain>
    </source>
</reference>
<organism evidence="1">
    <name type="scientific">marine sediment metagenome</name>
    <dbReference type="NCBI Taxonomy" id="412755"/>
    <lineage>
        <taxon>unclassified sequences</taxon>
        <taxon>metagenomes</taxon>
        <taxon>ecological metagenomes</taxon>
    </lineage>
</organism>
<dbReference type="Gene3D" id="3.60.110.10">
    <property type="entry name" value="Carbon-nitrogen hydrolase"/>
    <property type="match status" value="1"/>
</dbReference>
<accession>X0V549</accession>
<dbReference type="InterPro" id="IPR036526">
    <property type="entry name" value="C-N_Hydrolase_sf"/>
</dbReference>